<gene>
    <name evidence="1" type="ORF">L3Q82_010410</name>
</gene>
<evidence type="ECO:0000313" key="1">
    <source>
        <dbReference type="EMBL" id="KAI3365320.1"/>
    </source>
</evidence>
<proteinExistence type="predicted"/>
<comment type="caution">
    <text evidence="1">The sequence shown here is derived from an EMBL/GenBank/DDBJ whole genome shotgun (WGS) entry which is preliminary data.</text>
</comment>
<dbReference type="Proteomes" id="UP000831701">
    <property type="component" value="Chromosome 12"/>
</dbReference>
<keyword evidence="2" id="KW-1185">Reference proteome</keyword>
<reference evidence="1" key="1">
    <citation type="submission" date="2022-04" db="EMBL/GenBank/DDBJ databases">
        <title>Jade perch genome.</title>
        <authorList>
            <person name="Chao B."/>
        </authorList>
    </citation>
    <scope>NUCLEOTIDE SEQUENCE</scope>
    <source>
        <strain evidence="1">CB-2022</strain>
    </source>
</reference>
<dbReference type="EMBL" id="CM041542">
    <property type="protein sequence ID" value="KAI3365320.1"/>
    <property type="molecule type" value="Genomic_DNA"/>
</dbReference>
<sequence>MNRLTRFCFSCGRSLEFLHGEDQTEGPSAQGTSQQPKNANQTERPCPSYKQFLEYRSSKSKEHQSFNYGPRGRHPAKERKRVQINIGLMVPNGTDGADLRPLRGKTLPLFIDPEVAAPDVLKQAVQKMRTFNKDMQEGQYVLLYPYCSEVVHVPGSERPFKLAEYKKELGKPYSRITFFICLETHFKGVFDTSASDSEIVITSRSTAEFNRADTVVFEPQNQSTPKHKPEDERDAPGYSATIQPGQVIRQTVAA</sequence>
<accession>A0ACB8WCB0</accession>
<organism evidence="1 2">
    <name type="scientific">Scortum barcoo</name>
    <name type="common">barcoo grunter</name>
    <dbReference type="NCBI Taxonomy" id="214431"/>
    <lineage>
        <taxon>Eukaryota</taxon>
        <taxon>Metazoa</taxon>
        <taxon>Chordata</taxon>
        <taxon>Craniata</taxon>
        <taxon>Vertebrata</taxon>
        <taxon>Euteleostomi</taxon>
        <taxon>Actinopterygii</taxon>
        <taxon>Neopterygii</taxon>
        <taxon>Teleostei</taxon>
        <taxon>Neoteleostei</taxon>
        <taxon>Acanthomorphata</taxon>
        <taxon>Eupercaria</taxon>
        <taxon>Centrarchiformes</taxon>
        <taxon>Terapontoidei</taxon>
        <taxon>Terapontidae</taxon>
        <taxon>Scortum</taxon>
    </lineage>
</organism>
<evidence type="ECO:0000313" key="2">
    <source>
        <dbReference type="Proteomes" id="UP000831701"/>
    </source>
</evidence>
<protein>
    <submittedName>
        <fullName evidence="1">Uncharacterized protein</fullName>
    </submittedName>
</protein>
<name>A0ACB8WCB0_9TELE</name>